<gene>
    <name evidence="1" type="ORF">VNO77_21759</name>
</gene>
<organism evidence="1 2">
    <name type="scientific">Canavalia gladiata</name>
    <name type="common">Sword bean</name>
    <name type="synonym">Dolichos gladiatus</name>
    <dbReference type="NCBI Taxonomy" id="3824"/>
    <lineage>
        <taxon>Eukaryota</taxon>
        <taxon>Viridiplantae</taxon>
        <taxon>Streptophyta</taxon>
        <taxon>Embryophyta</taxon>
        <taxon>Tracheophyta</taxon>
        <taxon>Spermatophyta</taxon>
        <taxon>Magnoliopsida</taxon>
        <taxon>eudicotyledons</taxon>
        <taxon>Gunneridae</taxon>
        <taxon>Pentapetalae</taxon>
        <taxon>rosids</taxon>
        <taxon>fabids</taxon>
        <taxon>Fabales</taxon>
        <taxon>Fabaceae</taxon>
        <taxon>Papilionoideae</taxon>
        <taxon>50 kb inversion clade</taxon>
        <taxon>NPAAA clade</taxon>
        <taxon>indigoferoid/millettioid clade</taxon>
        <taxon>Phaseoleae</taxon>
        <taxon>Canavalia</taxon>
    </lineage>
</organism>
<dbReference type="EMBL" id="JAYMYQ010000005">
    <property type="protein sequence ID" value="KAK7327673.1"/>
    <property type="molecule type" value="Genomic_DNA"/>
</dbReference>
<dbReference type="Proteomes" id="UP001367508">
    <property type="component" value="Unassembled WGS sequence"/>
</dbReference>
<accession>A0AAN9L4L2</accession>
<protein>
    <submittedName>
        <fullName evidence="1">Uncharacterized protein</fullName>
    </submittedName>
</protein>
<dbReference type="AlphaFoldDB" id="A0AAN9L4L2"/>
<sequence>MVYSYSTYSLAHKLQKANSIRGATTSFPHPEHSIGSLQNGDQVAARFGSSNFGLSWSFMDMVKGIVKLCCCETVMHNSLATGSNLRDFHLPQFLNRLLTPFWDHDDWLPSQFESLQGTLFKD</sequence>
<reference evidence="1 2" key="1">
    <citation type="submission" date="2024-01" db="EMBL/GenBank/DDBJ databases">
        <title>The genomes of 5 underutilized Papilionoideae crops provide insights into root nodulation and disease resistanc.</title>
        <authorList>
            <person name="Jiang F."/>
        </authorList>
    </citation>
    <scope>NUCLEOTIDE SEQUENCE [LARGE SCALE GENOMIC DNA]</scope>
    <source>
        <strain evidence="1">LVBAO_FW01</strain>
        <tissue evidence="1">Leaves</tissue>
    </source>
</reference>
<evidence type="ECO:0000313" key="1">
    <source>
        <dbReference type="EMBL" id="KAK7327673.1"/>
    </source>
</evidence>
<comment type="caution">
    <text evidence="1">The sequence shown here is derived from an EMBL/GenBank/DDBJ whole genome shotgun (WGS) entry which is preliminary data.</text>
</comment>
<proteinExistence type="predicted"/>
<name>A0AAN9L4L2_CANGL</name>
<evidence type="ECO:0000313" key="2">
    <source>
        <dbReference type="Proteomes" id="UP001367508"/>
    </source>
</evidence>
<keyword evidence="2" id="KW-1185">Reference proteome</keyword>